<dbReference type="RefSeq" id="WP_245794176.1">
    <property type="nucleotide sequence ID" value="NZ_FPKR01000010.1"/>
</dbReference>
<keyword evidence="2" id="KW-0645">Protease</keyword>
<accession>A0A1K2HLX6</accession>
<dbReference type="AlphaFoldDB" id="A0A1K2HLX6"/>
<keyword evidence="3" id="KW-1185">Reference proteome</keyword>
<dbReference type="InterPro" id="IPR036059">
    <property type="entry name" value="TldD/PmbA_sf"/>
</dbReference>
<organism evidence="2 3">
    <name type="scientific">Chitinimonas taiwanensis DSM 18899</name>
    <dbReference type="NCBI Taxonomy" id="1121279"/>
    <lineage>
        <taxon>Bacteria</taxon>
        <taxon>Pseudomonadati</taxon>
        <taxon>Pseudomonadota</taxon>
        <taxon>Betaproteobacteria</taxon>
        <taxon>Neisseriales</taxon>
        <taxon>Chitinibacteraceae</taxon>
        <taxon>Chitinimonas</taxon>
    </lineage>
</organism>
<dbReference type="PANTHER" id="PTHR43666:SF1">
    <property type="entry name" value="CONSERVED PROTEIN"/>
    <property type="match status" value="1"/>
</dbReference>
<name>A0A1K2HLX6_9NEIS</name>
<evidence type="ECO:0000313" key="2">
    <source>
        <dbReference type="EMBL" id="SFZ77824.1"/>
    </source>
</evidence>
<dbReference type="GO" id="GO:0008237">
    <property type="term" value="F:metallopeptidase activity"/>
    <property type="evidence" value="ECO:0007669"/>
    <property type="project" value="InterPro"/>
</dbReference>
<evidence type="ECO:0000259" key="1">
    <source>
        <dbReference type="Pfam" id="PF19289"/>
    </source>
</evidence>
<dbReference type="SUPFAM" id="SSF111283">
    <property type="entry name" value="Putative modulator of DNA gyrase, PmbA/TldD"/>
    <property type="match status" value="1"/>
</dbReference>
<sequence length="441" mass="47379">MMRQYFEAVAEAVFAALDEAEQATLWLSGEQSDFIRFNHGKVRQAGQVKQCYLTVQLVLGNKHVAQTVTLSHVLDEDQHMLLGVLADLRDALGDVADDPYLLLNTALQSTQRSEASRLPPAEQMVADIVAAAAGADLVGILAAGPVYMGFANSLGQRNWHETASWNFDWSLYSHGDKAVKRGSAGTEWDAAALQTAMAEARAQLALLARPAKTLAPGSYRAYLTPAAVGELVSMLNWGGFSEREMRSKRSSLLKLQAGEVSFSPMLSLSENTAAGLAPAFQAEGFIKPAEVALVREGKYAGSLVSPRTAREFDLPSNGAGAGEGSEALDMAAGDLPMAEALKALGSGLYVSNLWYLNWSDRAAARITGMTRFACFWVEDGQIVAPLNVMRFDDSLFRLLGSELEALTAERELLVDAGSYGGRSSTSQRLPGALLRSLNLVL</sequence>
<dbReference type="GO" id="GO:0006508">
    <property type="term" value="P:proteolysis"/>
    <property type="evidence" value="ECO:0007669"/>
    <property type="project" value="UniProtKB-KW"/>
</dbReference>
<dbReference type="InterPro" id="IPR045569">
    <property type="entry name" value="Metalloprtase-TldD/E_C"/>
</dbReference>
<gene>
    <name evidence="2" type="ORF">SAMN02745887_02621</name>
</gene>
<evidence type="ECO:0000313" key="3">
    <source>
        <dbReference type="Proteomes" id="UP000186513"/>
    </source>
</evidence>
<dbReference type="Pfam" id="PF19289">
    <property type="entry name" value="PmbA_TldD_3rd"/>
    <property type="match status" value="1"/>
</dbReference>
<feature type="domain" description="Metalloprotease TldD/E C-terminal" evidence="1">
    <location>
        <begin position="216"/>
        <end position="436"/>
    </location>
</feature>
<reference evidence="2 3" key="1">
    <citation type="submission" date="2016-11" db="EMBL/GenBank/DDBJ databases">
        <authorList>
            <person name="Jaros S."/>
            <person name="Januszkiewicz K."/>
            <person name="Wedrychowicz H."/>
        </authorList>
    </citation>
    <scope>NUCLEOTIDE SEQUENCE [LARGE SCALE GENOMIC DNA]</scope>
    <source>
        <strain evidence="2 3">DSM 18899</strain>
    </source>
</reference>
<dbReference type="STRING" id="1121279.SAMN02745887_02621"/>
<keyword evidence="2" id="KW-0378">Hydrolase</keyword>
<dbReference type="PANTHER" id="PTHR43666">
    <property type="entry name" value="TLDD PROTEIN"/>
    <property type="match status" value="1"/>
</dbReference>
<proteinExistence type="predicted"/>
<protein>
    <submittedName>
        <fullName evidence="2">Predicted Zn-dependent protease or its inactivated homolog</fullName>
    </submittedName>
</protein>
<dbReference type="EMBL" id="FPKR01000010">
    <property type="protein sequence ID" value="SFZ77824.1"/>
    <property type="molecule type" value="Genomic_DNA"/>
</dbReference>
<dbReference type="Proteomes" id="UP000186513">
    <property type="component" value="Unassembled WGS sequence"/>
</dbReference>